<reference evidence="3" key="2">
    <citation type="journal article" date="2013" name="PLoS Genet.">
        <title>Comparative genome structure, secondary metabolite, and effector coding capacity across Cochliobolus pathogens.</title>
        <authorList>
            <person name="Condon B.J."/>
            <person name="Leng Y."/>
            <person name="Wu D."/>
            <person name="Bushley K.E."/>
            <person name="Ohm R.A."/>
            <person name="Otillar R."/>
            <person name="Martin J."/>
            <person name="Schackwitz W."/>
            <person name="Grimwood J."/>
            <person name="MohdZainudin N."/>
            <person name="Xue C."/>
            <person name="Wang R."/>
            <person name="Manning V.A."/>
            <person name="Dhillon B."/>
            <person name="Tu Z.J."/>
            <person name="Steffenson B.J."/>
            <person name="Salamov A."/>
            <person name="Sun H."/>
            <person name="Lowry S."/>
            <person name="LaButti K."/>
            <person name="Han J."/>
            <person name="Copeland A."/>
            <person name="Lindquist E."/>
            <person name="Barry K."/>
            <person name="Schmutz J."/>
            <person name="Baker S.E."/>
            <person name="Ciuffetti L.M."/>
            <person name="Grigoriev I.V."/>
            <person name="Zhong S."/>
            <person name="Turgeon B.G."/>
        </authorList>
    </citation>
    <scope>NUCLEOTIDE SEQUENCE [LARGE SCALE GENOMIC DNA]</scope>
    <source>
        <strain evidence="3">C5 / ATCC 48332 / race O</strain>
    </source>
</reference>
<dbReference type="Proteomes" id="UP000016936">
    <property type="component" value="Unassembled WGS sequence"/>
</dbReference>
<dbReference type="HOGENOM" id="CLU_112091_2_1_1"/>
<accession>M2UT08</accession>
<evidence type="ECO:0000313" key="2">
    <source>
        <dbReference type="EMBL" id="EMD91012.1"/>
    </source>
</evidence>
<name>M2UT08_COCH5</name>
<dbReference type="STRING" id="701091.M2UT08"/>
<dbReference type="eggNOG" id="ENOG502S3HU">
    <property type="taxonomic scope" value="Eukaryota"/>
</dbReference>
<gene>
    <name evidence="2" type="ORF">COCHEDRAFT_1194727</name>
</gene>
<sequence length="170" mass="19039">MSTHTRALSRSLVVIPDKLIPMAPPNTPLIYILWHLYLEPVFALGGVYRLHFNPESYFDFMPSTSGYSASSQIVCDQLASAYLFFAFTEGVLLRVVDDKRTWRWILFGLLLCDLGHCYAAWCEMGYKIFGPEGWGGKDGVTNSLNVLPVLIRTGYLLGIGVPEGETKKRA</sequence>
<dbReference type="Pfam" id="PF24803">
    <property type="entry name" value="DUF7704"/>
    <property type="match status" value="1"/>
</dbReference>
<dbReference type="EMBL" id="KB445577">
    <property type="protein sequence ID" value="EMD91012.1"/>
    <property type="molecule type" value="Genomic_DNA"/>
</dbReference>
<reference evidence="2 3" key="1">
    <citation type="journal article" date="2012" name="PLoS Pathog.">
        <title>Diverse lifestyles and strategies of plant pathogenesis encoded in the genomes of eighteen Dothideomycetes fungi.</title>
        <authorList>
            <person name="Ohm R.A."/>
            <person name="Feau N."/>
            <person name="Henrissat B."/>
            <person name="Schoch C.L."/>
            <person name="Horwitz B.A."/>
            <person name="Barry K.W."/>
            <person name="Condon B.J."/>
            <person name="Copeland A.C."/>
            <person name="Dhillon B."/>
            <person name="Glaser F."/>
            <person name="Hesse C.N."/>
            <person name="Kosti I."/>
            <person name="LaButti K."/>
            <person name="Lindquist E.A."/>
            <person name="Lucas S."/>
            <person name="Salamov A.A."/>
            <person name="Bradshaw R.E."/>
            <person name="Ciuffetti L."/>
            <person name="Hamelin R.C."/>
            <person name="Kema G.H.J."/>
            <person name="Lawrence C."/>
            <person name="Scott J.A."/>
            <person name="Spatafora J.W."/>
            <person name="Turgeon B.G."/>
            <person name="de Wit P.J.G.M."/>
            <person name="Zhong S."/>
            <person name="Goodwin S.B."/>
            <person name="Grigoriev I.V."/>
        </authorList>
    </citation>
    <scope>NUCLEOTIDE SEQUENCE [LARGE SCALE GENOMIC DNA]</scope>
    <source>
        <strain evidence="3">C5 / ATCC 48332 / race O</strain>
    </source>
</reference>
<evidence type="ECO:0000259" key="1">
    <source>
        <dbReference type="Pfam" id="PF24803"/>
    </source>
</evidence>
<dbReference type="OrthoDB" id="5313995at2759"/>
<proteinExistence type="predicted"/>
<evidence type="ECO:0000313" key="3">
    <source>
        <dbReference type="Proteomes" id="UP000016936"/>
    </source>
</evidence>
<protein>
    <recommendedName>
        <fullName evidence="1">DUF7704 domain-containing protein</fullName>
    </recommendedName>
</protein>
<keyword evidence="3" id="KW-1185">Reference proteome</keyword>
<dbReference type="InterPro" id="IPR056121">
    <property type="entry name" value="DUF7704"/>
</dbReference>
<feature type="domain" description="DUF7704" evidence="1">
    <location>
        <begin position="28"/>
        <end position="159"/>
    </location>
</feature>
<dbReference type="PANTHER" id="PTHR37019:SF1">
    <property type="entry name" value="EXPERA DOMAIN-CONTAINING PROTEIN"/>
    <property type="match status" value="1"/>
</dbReference>
<dbReference type="AlphaFoldDB" id="M2UT08"/>
<organism evidence="2 3">
    <name type="scientific">Cochliobolus heterostrophus (strain C5 / ATCC 48332 / race O)</name>
    <name type="common">Southern corn leaf blight fungus</name>
    <name type="synonym">Bipolaris maydis</name>
    <dbReference type="NCBI Taxonomy" id="701091"/>
    <lineage>
        <taxon>Eukaryota</taxon>
        <taxon>Fungi</taxon>
        <taxon>Dikarya</taxon>
        <taxon>Ascomycota</taxon>
        <taxon>Pezizomycotina</taxon>
        <taxon>Dothideomycetes</taxon>
        <taxon>Pleosporomycetidae</taxon>
        <taxon>Pleosporales</taxon>
        <taxon>Pleosporineae</taxon>
        <taxon>Pleosporaceae</taxon>
        <taxon>Bipolaris</taxon>
    </lineage>
</organism>
<dbReference type="PANTHER" id="PTHR37019">
    <property type="entry name" value="CHROMOSOME 1, WHOLE GENOME SHOTGUN SEQUENCE"/>
    <property type="match status" value="1"/>
</dbReference>
<dbReference type="OMA" id="GHCYAAW"/>